<dbReference type="PROSITE" id="PS50879">
    <property type="entry name" value="RNASE_H_1"/>
    <property type="match status" value="1"/>
</dbReference>
<feature type="region of interest" description="Disordered" evidence="1">
    <location>
        <begin position="168"/>
        <end position="190"/>
    </location>
</feature>
<keyword evidence="4" id="KW-1185">Reference proteome</keyword>
<dbReference type="InterPro" id="IPR002156">
    <property type="entry name" value="RNaseH_domain"/>
</dbReference>
<feature type="compositionally biased region" description="Basic and acidic residues" evidence="1">
    <location>
        <begin position="168"/>
        <end position="179"/>
    </location>
</feature>
<dbReference type="RefSeq" id="WP_210659172.1">
    <property type="nucleotide sequence ID" value="NZ_JAGKQQ010000001.1"/>
</dbReference>
<dbReference type="CDD" id="cd09279">
    <property type="entry name" value="RNase_HI_like"/>
    <property type="match status" value="1"/>
</dbReference>
<dbReference type="SUPFAM" id="SSF53098">
    <property type="entry name" value="Ribonuclease H-like"/>
    <property type="match status" value="1"/>
</dbReference>
<sequence length="241" mass="25737">MSDTATMHIDGASRGNPGPAAYAVVLARPGMPVVEEADTIGTASNNVAEYTALVEGLSLAVELGVKKLNVFSDSELMVKQMSGAYKVKNEDLRPLYEEACKLRRQFEQITITHVRREQNTRADAIGNDALDGRPRKRGGPTPPAPLLSGKGEQARDLFATEATLFDREGSASPFPDRRGAGGVGSSSTSDAPIRADAIQCLADAAQHWAANGLKGLPPEAVWEQLWSLLDEAGVLKKKKAK</sequence>
<feature type="region of interest" description="Disordered" evidence="1">
    <location>
        <begin position="120"/>
        <end position="152"/>
    </location>
</feature>
<dbReference type="Gene3D" id="3.30.420.10">
    <property type="entry name" value="Ribonuclease H-like superfamily/Ribonuclease H"/>
    <property type="match status" value="1"/>
</dbReference>
<dbReference type="EMBL" id="JAGKQQ010000001">
    <property type="protein sequence ID" value="MBP3958828.1"/>
    <property type="molecule type" value="Genomic_DNA"/>
</dbReference>
<evidence type="ECO:0000313" key="4">
    <source>
        <dbReference type="Proteomes" id="UP000676565"/>
    </source>
</evidence>
<dbReference type="Proteomes" id="UP000676565">
    <property type="component" value="Unassembled WGS sequence"/>
</dbReference>
<name>A0ABS5C126_9BACT</name>
<dbReference type="PANTHER" id="PTHR46387:SF2">
    <property type="entry name" value="RIBONUCLEASE HI"/>
    <property type="match status" value="1"/>
</dbReference>
<reference evidence="3 4" key="1">
    <citation type="submission" date="2021-04" db="EMBL/GenBank/DDBJ databases">
        <authorList>
            <person name="Ivanova A."/>
        </authorList>
    </citation>
    <scope>NUCLEOTIDE SEQUENCE [LARGE SCALE GENOMIC DNA]</scope>
    <source>
        <strain evidence="3 4">G18</strain>
    </source>
</reference>
<evidence type="ECO:0000256" key="1">
    <source>
        <dbReference type="SAM" id="MobiDB-lite"/>
    </source>
</evidence>
<dbReference type="Pfam" id="PF13456">
    <property type="entry name" value="RVT_3"/>
    <property type="match status" value="1"/>
</dbReference>
<dbReference type="InterPro" id="IPR036397">
    <property type="entry name" value="RNaseH_sf"/>
</dbReference>
<evidence type="ECO:0000259" key="2">
    <source>
        <dbReference type="PROSITE" id="PS50879"/>
    </source>
</evidence>
<gene>
    <name evidence="3" type="ORF">J8F10_26580</name>
</gene>
<organism evidence="3 4">
    <name type="scientific">Gemmata palustris</name>
    <dbReference type="NCBI Taxonomy" id="2822762"/>
    <lineage>
        <taxon>Bacteria</taxon>
        <taxon>Pseudomonadati</taxon>
        <taxon>Planctomycetota</taxon>
        <taxon>Planctomycetia</taxon>
        <taxon>Gemmatales</taxon>
        <taxon>Gemmataceae</taxon>
        <taxon>Gemmata</taxon>
    </lineage>
</organism>
<comment type="caution">
    <text evidence="3">The sequence shown here is derived from an EMBL/GenBank/DDBJ whole genome shotgun (WGS) entry which is preliminary data.</text>
</comment>
<accession>A0ABS5C126</accession>
<dbReference type="PANTHER" id="PTHR46387">
    <property type="entry name" value="POLYNUCLEOTIDYL TRANSFERASE, RIBONUCLEASE H-LIKE SUPERFAMILY PROTEIN"/>
    <property type="match status" value="1"/>
</dbReference>
<dbReference type="InterPro" id="IPR012337">
    <property type="entry name" value="RNaseH-like_sf"/>
</dbReference>
<evidence type="ECO:0000313" key="3">
    <source>
        <dbReference type="EMBL" id="MBP3958828.1"/>
    </source>
</evidence>
<proteinExistence type="predicted"/>
<protein>
    <submittedName>
        <fullName evidence="3">Ribonuclease HI family protein</fullName>
    </submittedName>
</protein>
<feature type="domain" description="RNase H type-1" evidence="2">
    <location>
        <begin position="1"/>
        <end position="139"/>
    </location>
</feature>